<name>A0AA39GCG3_SARSR</name>
<reference evidence="2" key="1">
    <citation type="submission" date="2022-10" db="EMBL/GenBank/DDBJ databases">
        <title>Determination and structural analysis of whole genome sequence of Sarocladium strictum F4-1.</title>
        <authorList>
            <person name="Hu L."/>
            <person name="Jiang Y."/>
        </authorList>
    </citation>
    <scope>NUCLEOTIDE SEQUENCE</scope>
    <source>
        <strain evidence="2">F4-1</strain>
    </source>
</reference>
<sequence length="254" mass="27508">MSASPPRDQASPHQQDAAAHSPPSYDPEASVSPSNEDTQDPEPSPQDPDSPQEPSHPPFEPIFTLLANTTTNTITHPRVHYIFTDDDPAPLTDPDPTRRSLLVDLVPSQPSASASPAPAWSVSWAASLSPDFAVTSSRLTEQQQGEGMLRLEGVEREPVELERVKGGQEDSEEEEEREEATPGVEMEQEGQEALVEDFKRRMGVLNKVIDEAQKRELVVLVAEDLEKAGEDEEDEDDGEEAVASGGRGGDGGHA</sequence>
<accession>A0AA39GCG3</accession>
<feature type="region of interest" description="Disordered" evidence="1">
    <location>
        <begin position="1"/>
        <end position="70"/>
    </location>
</feature>
<dbReference type="EMBL" id="JAPDFR010000008">
    <property type="protein sequence ID" value="KAK0384163.1"/>
    <property type="molecule type" value="Genomic_DNA"/>
</dbReference>
<feature type="region of interest" description="Disordered" evidence="1">
    <location>
        <begin position="83"/>
        <end position="118"/>
    </location>
</feature>
<evidence type="ECO:0000313" key="2">
    <source>
        <dbReference type="EMBL" id="KAK0384163.1"/>
    </source>
</evidence>
<feature type="compositionally biased region" description="Acidic residues" evidence="1">
    <location>
        <begin position="229"/>
        <end position="240"/>
    </location>
</feature>
<evidence type="ECO:0000313" key="3">
    <source>
        <dbReference type="Proteomes" id="UP001175261"/>
    </source>
</evidence>
<feature type="compositionally biased region" description="Low complexity" evidence="1">
    <location>
        <begin position="105"/>
        <end position="118"/>
    </location>
</feature>
<feature type="compositionally biased region" description="Gly residues" evidence="1">
    <location>
        <begin position="245"/>
        <end position="254"/>
    </location>
</feature>
<comment type="caution">
    <text evidence="2">The sequence shown here is derived from an EMBL/GenBank/DDBJ whole genome shotgun (WGS) entry which is preliminary data.</text>
</comment>
<feature type="region of interest" description="Disordered" evidence="1">
    <location>
        <begin position="152"/>
        <end position="191"/>
    </location>
</feature>
<gene>
    <name evidence="2" type="ORF">NLU13_8252</name>
</gene>
<dbReference type="AlphaFoldDB" id="A0AA39GCG3"/>
<evidence type="ECO:0000256" key="1">
    <source>
        <dbReference type="SAM" id="MobiDB-lite"/>
    </source>
</evidence>
<protein>
    <submittedName>
        <fullName evidence="2">Uncharacterized protein</fullName>
    </submittedName>
</protein>
<proteinExistence type="predicted"/>
<feature type="compositionally biased region" description="Acidic residues" evidence="1">
    <location>
        <begin position="169"/>
        <end position="178"/>
    </location>
</feature>
<organism evidence="2 3">
    <name type="scientific">Sarocladium strictum</name>
    <name type="common">Black bundle disease fungus</name>
    <name type="synonym">Acremonium strictum</name>
    <dbReference type="NCBI Taxonomy" id="5046"/>
    <lineage>
        <taxon>Eukaryota</taxon>
        <taxon>Fungi</taxon>
        <taxon>Dikarya</taxon>
        <taxon>Ascomycota</taxon>
        <taxon>Pezizomycotina</taxon>
        <taxon>Sordariomycetes</taxon>
        <taxon>Hypocreomycetidae</taxon>
        <taxon>Hypocreales</taxon>
        <taxon>Sarocladiaceae</taxon>
        <taxon>Sarocladium</taxon>
    </lineage>
</organism>
<feature type="region of interest" description="Disordered" evidence="1">
    <location>
        <begin position="226"/>
        <end position="254"/>
    </location>
</feature>
<dbReference type="Proteomes" id="UP001175261">
    <property type="component" value="Unassembled WGS sequence"/>
</dbReference>
<feature type="compositionally biased region" description="Basic and acidic residues" evidence="1">
    <location>
        <begin position="152"/>
        <end position="168"/>
    </location>
</feature>
<keyword evidence="3" id="KW-1185">Reference proteome</keyword>